<evidence type="ECO:0000313" key="4">
    <source>
        <dbReference type="EMBL" id="CAL8123043.1"/>
    </source>
</evidence>
<feature type="compositionally biased region" description="Acidic residues" evidence="2">
    <location>
        <begin position="311"/>
        <end position="340"/>
    </location>
</feature>
<accession>A0ABP1R933</accession>
<evidence type="ECO:0000313" key="5">
    <source>
        <dbReference type="Proteomes" id="UP001642540"/>
    </source>
</evidence>
<name>A0ABP1R933_9HEXA</name>
<feature type="region of interest" description="Disordered" evidence="2">
    <location>
        <begin position="301"/>
        <end position="361"/>
    </location>
</feature>
<keyword evidence="5" id="KW-1185">Reference proteome</keyword>
<keyword evidence="1" id="KW-0175">Coiled coil</keyword>
<feature type="compositionally biased region" description="Basic and acidic residues" evidence="2">
    <location>
        <begin position="246"/>
        <end position="257"/>
    </location>
</feature>
<protein>
    <recommendedName>
        <fullName evidence="3">ODAD1 central coiled coil region domain-containing protein</fullName>
    </recommendedName>
</protein>
<evidence type="ECO:0000259" key="3">
    <source>
        <dbReference type="Pfam" id="PF21773"/>
    </source>
</evidence>
<feature type="domain" description="ODAD1 central coiled coil region" evidence="3">
    <location>
        <begin position="4"/>
        <end position="90"/>
    </location>
</feature>
<dbReference type="InterPro" id="IPR049258">
    <property type="entry name" value="ODAD1_CC"/>
</dbReference>
<gene>
    <name evidence="4" type="ORF">ODALV1_LOCUS20065</name>
</gene>
<organism evidence="4 5">
    <name type="scientific">Orchesella dallaii</name>
    <dbReference type="NCBI Taxonomy" id="48710"/>
    <lineage>
        <taxon>Eukaryota</taxon>
        <taxon>Metazoa</taxon>
        <taxon>Ecdysozoa</taxon>
        <taxon>Arthropoda</taxon>
        <taxon>Hexapoda</taxon>
        <taxon>Collembola</taxon>
        <taxon>Entomobryomorpha</taxon>
        <taxon>Entomobryoidea</taxon>
        <taxon>Orchesellidae</taxon>
        <taxon>Orchesellinae</taxon>
        <taxon>Orchesella</taxon>
    </lineage>
</organism>
<dbReference type="EMBL" id="CAXLJM020000068">
    <property type="protein sequence ID" value="CAL8123043.1"/>
    <property type="molecule type" value="Genomic_DNA"/>
</dbReference>
<dbReference type="Pfam" id="PF21773">
    <property type="entry name" value="ODAD1_CC"/>
    <property type="match status" value="1"/>
</dbReference>
<evidence type="ECO:0000256" key="1">
    <source>
        <dbReference type="ARBA" id="ARBA00023054"/>
    </source>
</evidence>
<reference evidence="4 5" key="1">
    <citation type="submission" date="2024-08" db="EMBL/GenBank/DDBJ databases">
        <authorList>
            <person name="Cucini C."/>
            <person name="Frati F."/>
        </authorList>
    </citation>
    <scope>NUCLEOTIDE SEQUENCE [LARGE SCALE GENOMIC DNA]</scope>
</reference>
<feature type="compositionally biased region" description="Polar residues" evidence="2">
    <location>
        <begin position="301"/>
        <end position="310"/>
    </location>
</feature>
<evidence type="ECO:0000256" key="2">
    <source>
        <dbReference type="SAM" id="MobiDB-lite"/>
    </source>
</evidence>
<comment type="caution">
    <text evidence="4">The sequence shown here is derived from an EMBL/GenBank/DDBJ whole genome shotgun (WGS) entry which is preliminary data.</text>
</comment>
<proteinExistence type="predicted"/>
<dbReference type="Proteomes" id="UP001642540">
    <property type="component" value="Unassembled WGS sequence"/>
</dbReference>
<feature type="region of interest" description="Disordered" evidence="2">
    <location>
        <begin position="234"/>
        <end position="267"/>
    </location>
</feature>
<sequence length="361" mass="41220">MPCEVLRDAVHILRSKIESAHAEVDKRERNQRKIQEKLQLSIMAKQELQSHLETQKSHNNENIKQICNWIAGSFALAQCDASPIMKLLGNIQGVTKNNIRLCMQQMDFKITEMKTDRDRLQSLKSSKSIQNFKTGVLKPGKMQSCGGPFFPKVIIGGLFNVDTLDEDDAKIMEQEPFYYKDMREYMYLKMIEERIIDPGLRTVTTIRMPSGEPTDGDGTRLTLVERIAIFHKTHSGRKSKKTSTVLRDDENVERDNYDGASNHLSRDETQMKMYQKNIHSHGGAFPSPDVGDPLLGYRKQNQQRESTGSNYEEEMELDFDEMGGSEEDEEETDVLMDGDYGEYPVQSDEGGATAVRFKDDE</sequence>